<dbReference type="OrthoDB" id="9804872at2"/>
<reference evidence="2 3" key="1">
    <citation type="submission" date="2018-06" db="EMBL/GenBank/DDBJ databases">
        <title>Echinicola strongylocentroti sp. nov., isolated from a sea urchin Strongylocentrotus intermedius.</title>
        <authorList>
            <person name="Bae S.S."/>
        </authorList>
    </citation>
    <scope>NUCLEOTIDE SEQUENCE [LARGE SCALE GENOMIC DNA]</scope>
    <source>
        <strain evidence="2 3">MEBiC08714</strain>
    </source>
</reference>
<dbReference type="Proteomes" id="UP000248688">
    <property type="component" value="Chromosome"/>
</dbReference>
<evidence type="ECO:0000259" key="1">
    <source>
        <dbReference type="SMART" id="SM00460"/>
    </source>
</evidence>
<dbReference type="EMBL" id="CP030041">
    <property type="protein sequence ID" value="AWW29291.1"/>
    <property type="molecule type" value="Genomic_DNA"/>
</dbReference>
<accession>A0A2Z4IDZ3</accession>
<dbReference type="KEGG" id="est:DN752_03555"/>
<dbReference type="InterPro" id="IPR038765">
    <property type="entry name" value="Papain-like_cys_pep_sf"/>
</dbReference>
<dbReference type="Pfam" id="PF01841">
    <property type="entry name" value="Transglut_core"/>
    <property type="match status" value="1"/>
</dbReference>
<dbReference type="SMART" id="SM00460">
    <property type="entry name" value="TGc"/>
    <property type="match status" value="1"/>
</dbReference>
<evidence type="ECO:0000313" key="3">
    <source>
        <dbReference type="Proteomes" id="UP000248688"/>
    </source>
</evidence>
<dbReference type="InterPro" id="IPR002931">
    <property type="entry name" value="Transglutaminase-like"/>
</dbReference>
<proteinExistence type="predicted"/>
<dbReference type="InterPro" id="IPR013589">
    <property type="entry name" value="Bac_transglu_N"/>
</dbReference>
<name>A0A2Z4IDZ3_9BACT</name>
<dbReference type="PANTHER" id="PTHR33490">
    <property type="entry name" value="BLR5614 PROTEIN-RELATED"/>
    <property type="match status" value="1"/>
</dbReference>
<gene>
    <name evidence="2" type="ORF">DN752_03555</name>
</gene>
<keyword evidence="3" id="KW-1185">Reference proteome</keyword>
<dbReference type="SUPFAM" id="SSF54001">
    <property type="entry name" value="Cysteine proteinases"/>
    <property type="match status" value="1"/>
</dbReference>
<dbReference type="PANTHER" id="PTHR33490:SF1">
    <property type="entry name" value="SLL1233 PROTEIN"/>
    <property type="match status" value="1"/>
</dbReference>
<organism evidence="2 3">
    <name type="scientific">Echinicola strongylocentroti</name>
    <dbReference type="NCBI Taxonomy" id="1795355"/>
    <lineage>
        <taxon>Bacteria</taxon>
        <taxon>Pseudomonadati</taxon>
        <taxon>Bacteroidota</taxon>
        <taxon>Cytophagia</taxon>
        <taxon>Cytophagales</taxon>
        <taxon>Cyclobacteriaceae</taxon>
        <taxon>Echinicola</taxon>
    </lineage>
</organism>
<dbReference type="AlphaFoldDB" id="A0A2Z4IDZ3"/>
<dbReference type="Gene3D" id="3.10.620.30">
    <property type="match status" value="1"/>
</dbReference>
<dbReference type="RefSeq" id="WP_112782707.1">
    <property type="nucleotide sequence ID" value="NZ_CP030041.1"/>
</dbReference>
<evidence type="ECO:0000313" key="2">
    <source>
        <dbReference type="EMBL" id="AWW29291.1"/>
    </source>
</evidence>
<protein>
    <submittedName>
        <fullName evidence="2">Transglutaminase family protein</fullName>
    </submittedName>
</protein>
<sequence>MNTEKRLHIHHKTCYTYGGKVKLNPQKILLSPSNRRHFQAHSVHTSFSPAPKGINQRVDMEGNLFQQVWFDQEVEKFEINTQIELTVFPVNPFEFIIDKSFENRNEADELTFSYDEEKRFYLHPFLANDTTAKISDLASQFKRDSINAVDFLVKITAHIHGLCRHMIREDPGIWSPEKTLSEKQGSCRDLAWLLITILREEGIASRFVSGYAYNPDLEENHELHAWVEAYCPGAGWIGLDPSLGLLTDAGYIPLAASYLPHLTLPVDGTYVGNYSSKLDSSVEIKEI</sequence>
<dbReference type="Pfam" id="PF08379">
    <property type="entry name" value="Bact_transglu_N"/>
    <property type="match status" value="1"/>
</dbReference>
<feature type="domain" description="Transglutaminase-like" evidence="1">
    <location>
        <begin position="179"/>
        <end position="243"/>
    </location>
</feature>